<comment type="caution">
    <text evidence="9">The sequence shown here is derived from an EMBL/GenBank/DDBJ whole genome shotgun (WGS) entry which is preliminary data.</text>
</comment>
<dbReference type="Pfam" id="PF13237">
    <property type="entry name" value="Fer4_10"/>
    <property type="match status" value="1"/>
</dbReference>
<accession>A0A9D8PM58</accession>
<proteinExistence type="predicted"/>
<feature type="domain" description="4Fe-4S ferredoxin-type" evidence="8">
    <location>
        <begin position="221"/>
        <end position="252"/>
    </location>
</feature>
<dbReference type="GO" id="GO:0046872">
    <property type="term" value="F:metal ion binding"/>
    <property type="evidence" value="ECO:0007669"/>
    <property type="project" value="UniProtKB-KW"/>
</dbReference>
<dbReference type="InterPro" id="IPR017896">
    <property type="entry name" value="4Fe4S_Fe-S-bd"/>
</dbReference>
<reference evidence="9" key="1">
    <citation type="journal article" date="2021" name="Environ. Microbiol.">
        <title>Genomic characterization of three novel Desulfobacterota classes expand the metabolic and phylogenetic diversity of the phylum.</title>
        <authorList>
            <person name="Murphy C.L."/>
            <person name="Biggerstaff J."/>
            <person name="Eichhorn A."/>
            <person name="Ewing E."/>
            <person name="Shahan R."/>
            <person name="Soriano D."/>
            <person name="Stewart S."/>
            <person name="VanMol K."/>
            <person name="Walker R."/>
            <person name="Walters P."/>
            <person name="Elshahed M.S."/>
            <person name="Youssef N.H."/>
        </authorList>
    </citation>
    <scope>NUCLEOTIDE SEQUENCE</scope>
    <source>
        <strain evidence="9">Zod_Metabat.24</strain>
    </source>
</reference>
<dbReference type="AlphaFoldDB" id="A0A9D8PM58"/>
<evidence type="ECO:0000256" key="4">
    <source>
        <dbReference type="ARBA" id="ARBA00022982"/>
    </source>
</evidence>
<keyword evidence="2" id="KW-0004">4Fe-4S</keyword>
<keyword evidence="7" id="KW-0812">Transmembrane</keyword>
<evidence type="ECO:0000256" key="3">
    <source>
        <dbReference type="ARBA" id="ARBA00022723"/>
    </source>
</evidence>
<feature type="transmembrane region" description="Helical" evidence="7">
    <location>
        <begin position="145"/>
        <end position="164"/>
    </location>
</feature>
<dbReference type="GO" id="GO:0051539">
    <property type="term" value="F:4 iron, 4 sulfur cluster binding"/>
    <property type="evidence" value="ECO:0007669"/>
    <property type="project" value="UniProtKB-KW"/>
</dbReference>
<dbReference type="GO" id="GO:0005886">
    <property type="term" value="C:plasma membrane"/>
    <property type="evidence" value="ECO:0007669"/>
    <property type="project" value="TreeGrafter"/>
</dbReference>
<keyword evidence="7" id="KW-0472">Membrane</keyword>
<feature type="transmembrane region" description="Helical" evidence="7">
    <location>
        <begin position="176"/>
        <end position="197"/>
    </location>
</feature>
<keyword evidence="5" id="KW-0408">Iron</keyword>
<organism evidence="9 10">
    <name type="scientific">Candidatus Zymogenus saltonus</name>
    <dbReference type="NCBI Taxonomy" id="2844893"/>
    <lineage>
        <taxon>Bacteria</taxon>
        <taxon>Deltaproteobacteria</taxon>
        <taxon>Candidatus Zymogenia</taxon>
        <taxon>Candidatus Zymogeniales</taxon>
        <taxon>Candidatus Zymogenaceae</taxon>
        <taxon>Candidatus Zymogenus</taxon>
    </lineage>
</organism>
<feature type="transmembrane region" description="Helical" evidence="7">
    <location>
        <begin position="82"/>
        <end position="102"/>
    </location>
</feature>
<gene>
    <name evidence="9" type="ORF">JW984_01115</name>
</gene>
<keyword evidence="3" id="KW-0479">Metal-binding</keyword>
<evidence type="ECO:0000313" key="10">
    <source>
        <dbReference type="Proteomes" id="UP000809273"/>
    </source>
</evidence>
<feature type="domain" description="4Fe-4S ferredoxin-type" evidence="8">
    <location>
        <begin position="254"/>
        <end position="279"/>
    </location>
</feature>
<dbReference type="EMBL" id="JAFGIX010000006">
    <property type="protein sequence ID" value="MBN1571773.1"/>
    <property type="molecule type" value="Genomic_DNA"/>
</dbReference>
<feature type="transmembrane region" description="Helical" evidence="7">
    <location>
        <begin position="53"/>
        <end position="70"/>
    </location>
</feature>
<evidence type="ECO:0000256" key="5">
    <source>
        <dbReference type="ARBA" id="ARBA00023004"/>
    </source>
</evidence>
<keyword evidence="6" id="KW-0411">Iron-sulfur</keyword>
<dbReference type="Pfam" id="PF12801">
    <property type="entry name" value="Fer4_5"/>
    <property type="match status" value="2"/>
</dbReference>
<dbReference type="PANTHER" id="PTHR30176:SF3">
    <property type="entry name" value="FERREDOXIN-TYPE PROTEIN NAPH"/>
    <property type="match status" value="1"/>
</dbReference>
<evidence type="ECO:0000256" key="1">
    <source>
        <dbReference type="ARBA" id="ARBA00022448"/>
    </source>
</evidence>
<evidence type="ECO:0000259" key="8">
    <source>
        <dbReference type="PROSITE" id="PS51379"/>
    </source>
</evidence>
<keyword evidence="4" id="KW-0249">Electron transport</keyword>
<dbReference type="InterPro" id="IPR017900">
    <property type="entry name" value="4Fe4S_Fe_S_CS"/>
</dbReference>
<dbReference type="PROSITE" id="PS51379">
    <property type="entry name" value="4FE4S_FER_2"/>
    <property type="match status" value="2"/>
</dbReference>
<dbReference type="Gene3D" id="3.30.70.20">
    <property type="match status" value="1"/>
</dbReference>
<keyword evidence="7" id="KW-1133">Transmembrane helix</keyword>
<dbReference type="PANTHER" id="PTHR30176">
    <property type="entry name" value="FERREDOXIN-TYPE PROTEIN NAPH"/>
    <property type="match status" value="1"/>
</dbReference>
<sequence>MFLIPLFIGLAIATTLYLTIGWWGFWVIFPWIGASISIGIYLRKILPKNRKKLGRRISILLIMPVLLIFVPVANNENFQLEGVMLMVFVGFFSKGFIHYAIAKLFGPLVWGRGFCGWACWTAAVLEWLPIKREGVIDERLKKLRYLTLSISILLPLLLVFLLNYDVRGDYINRAELGWMIVGNLVYYGLAIPMAFIFKDKRAFCKITCPVSLIMKVPARFSLIKIKPTGNECVMCGACSRACPMDIDVMSYISAGKSVSSTECILCGECALSCPNGAIG</sequence>
<dbReference type="Proteomes" id="UP000809273">
    <property type="component" value="Unassembled WGS sequence"/>
</dbReference>
<protein>
    <submittedName>
        <fullName evidence="9">4Fe-4S binding protein</fullName>
    </submittedName>
</protein>
<evidence type="ECO:0000256" key="7">
    <source>
        <dbReference type="SAM" id="Phobius"/>
    </source>
</evidence>
<dbReference type="InterPro" id="IPR051684">
    <property type="entry name" value="Electron_Trans/Redox"/>
</dbReference>
<evidence type="ECO:0000256" key="6">
    <source>
        <dbReference type="ARBA" id="ARBA00023014"/>
    </source>
</evidence>
<name>A0A9D8PM58_9DELT</name>
<evidence type="ECO:0000313" key="9">
    <source>
        <dbReference type="EMBL" id="MBN1571773.1"/>
    </source>
</evidence>
<dbReference type="SUPFAM" id="SSF54862">
    <property type="entry name" value="4Fe-4S ferredoxins"/>
    <property type="match status" value="1"/>
</dbReference>
<dbReference type="PROSITE" id="PS00198">
    <property type="entry name" value="4FE4S_FER_1"/>
    <property type="match status" value="1"/>
</dbReference>
<keyword evidence="1" id="KW-0813">Transport</keyword>
<evidence type="ECO:0000256" key="2">
    <source>
        <dbReference type="ARBA" id="ARBA00022485"/>
    </source>
</evidence>
<feature type="transmembrane region" description="Helical" evidence="7">
    <location>
        <begin position="23"/>
        <end position="41"/>
    </location>
</feature>
<reference evidence="9" key="2">
    <citation type="submission" date="2021-01" db="EMBL/GenBank/DDBJ databases">
        <authorList>
            <person name="Hahn C.R."/>
            <person name="Youssef N.H."/>
            <person name="Elshahed M."/>
        </authorList>
    </citation>
    <scope>NUCLEOTIDE SEQUENCE</scope>
    <source>
        <strain evidence="9">Zod_Metabat.24</strain>
    </source>
</reference>